<protein>
    <submittedName>
        <fullName evidence="2">tRNA (Adenosine(37)-N6)-threonylcarbamoyltransferase complex dimerization subunit type 1 TsaB</fullName>
        <ecNumber evidence="2">2.3.1.234</ecNumber>
    </submittedName>
</protein>
<dbReference type="SUPFAM" id="SSF53067">
    <property type="entry name" value="Actin-like ATPase domain"/>
    <property type="match status" value="2"/>
</dbReference>
<dbReference type="InterPro" id="IPR022496">
    <property type="entry name" value="T6A_TsaB"/>
</dbReference>
<dbReference type="PANTHER" id="PTHR11735:SF11">
    <property type="entry name" value="TRNA THREONYLCARBAMOYLADENOSINE BIOSYNTHESIS PROTEIN TSAB"/>
    <property type="match status" value="1"/>
</dbReference>
<dbReference type="EC" id="2.3.1.234" evidence="2"/>
<dbReference type="InterPro" id="IPR000905">
    <property type="entry name" value="Gcp-like_dom"/>
</dbReference>
<gene>
    <name evidence="2" type="primary">tsaB</name>
    <name evidence="2" type="ORF">QU481_11445</name>
</gene>
<keyword evidence="2" id="KW-0012">Acyltransferase</keyword>
<dbReference type="NCBIfam" id="TIGR03725">
    <property type="entry name" value="T6A_YeaZ"/>
    <property type="match status" value="1"/>
</dbReference>
<reference evidence="2" key="1">
    <citation type="submission" date="2023-06" db="EMBL/GenBank/DDBJ databases">
        <authorList>
            <person name="Zhang S."/>
        </authorList>
    </citation>
    <scope>NUCLEOTIDE SEQUENCE</scope>
    <source>
        <strain evidence="2">SG2303</strain>
    </source>
</reference>
<sequence>MKLLALDTSTQDLSLAIQNGEQRVEFHETVGQQHAERALPELQKLLDAAGLKLGELDAIVYGQGPGSFTGLRIGAGLAQGLAVSASLPLIGIPTLDAVAAQAPATERLLVCLDARMQEVYVGHYDTRHGVRRQGPIELLDPAELRLTESGWIAAGNGLSVYADRLPENLTAQLARQLPELRPSAAAYLDLAGSGAYPSLDASSAELLYVRNKVALTAREQQAQRR</sequence>
<feature type="domain" description="Gcp-like" evidence="1">
    <location>
        <begin position="29"/>
        <end position="125"/>
    </location>
</feature>
<dbReference type="PANTHER" id="PTHR11735">
    <property type="entry name" value="TRNA N6-ADENOSINE THREONYLCARBAMOYLTRANSFERASE"/>
    <property type="match status" value="1"/>
</dbReference>
<name>A0ABT7XP15_9NEIS</name>
<keyword evidence="2" id="KW-0808">Transferase</keyword>
<dbReference type="CDD" id="cd24032">
    <property type="entry name" value="ASKHA_NBD_TsaB"/>
    <property type="match status" value="1"/>
</dbReference>
<dbReference type="GO" id="GO:0061711">
    <property type="term" value="F:tRNA N(6)-L-threonylcarbamoyladenine synthase activity"/>
    <property type="evidence" value="ECO:0007669"/>
    <property type="project" value="UniProtKB-EC"/>
</dbReference>
<dbReference type="Proteomes" id="UP001168540">
    <property type="component" value="Unassembled WGS sequence"/>
</dbReference>
<dbReference type="InterPro" id="IPR043129">
    <property type="entry name" value="ATPase_NBD"/>
</dbReference>
<evidence type="ECO:0000313" key="2">
    <source>
        <dbReference type="EMBL" id="MDN0075506.1"/>
    </source>
</evidence>
<keyword evidence="3" id="KW-1185">Reference proteome</keyword>
<dbReference type="Pfam" id="PF00814">
    <property type="entry name" value="TsaD"/>
    <property type="match status" value="1"/>
</dbReference>
<comment type="caution">
    <text evidence="2">The sequence shown here is derived from an EMBL/GenBank/DDBJ whole genome shotgun (WGS) entry which is preliminary data.</text>
</comment>
<dbReference type="RefSeq" id="WP_289830126.1">
    <property type="nucleotide sequence ID" value="NZ_JAUEDK010000018.1"/>
</dbReference>
<proteinExistence type="predicted"/>
<dbReference type="Gene3D" id="3.30.420.40">
    <property type="match status" value="2"/>
</dbReference>
<accession>A0ABT7XP15</accession>
<dbReference type="EMBL" id="JAUEDK010000018">
    <property type="protein sequence ID" value="MDN0075506.1"/>
    <property type="molecule type" value="Genomic_DNA"/>
</dbReference>
<organism evidence="2 3">
    <name type="scientific">Crenobacter oryzisoli</name>
    <dbReference type="NCBI Taxonomy" id="3056844"/>
    <lineage>
        <taxon>Bacteria</taxon>
        <taxon>Pseudomonadati</taxon>
        <taxon>Pseudomonadota</taxon>
        <taxon>Betaproteobacteria</taxon>
        <taxon>Neisseriales</taxon>
        <taxon>Neisseriaceae</taxon>
        <taxon>Crenobacter</taxon>
    </lineage>
</organism>
<evidence type="ECO:0000313" key="3">
    <source>
        <dbReference type="Proteomes" id="UP001168540"/>
    </source>
</evidence>
<evidence type="ECO:0000259" key="1">
    <source>
        <dbReference type="Pfam" id="PF00814"/>
    </source>
</evidence>